<dbReference type="PROSITE" id="PS50004">
    <property type="entry name" value="C2"/>
    <property type="match status" value="1"/>
</dbReference>
<keyword evidence="1" id="KW-0732">Signal</keyword>
<evidence type="ECO:0000313" key="3">
    <source>
        <dbReference type="EMBL" id="KAK3006297.1"/>
    </source>
</evidence>
<dbReference type="EMBL" id="JAVXUP010002012">
    <property type="protein sequence ID" value="KAK3006297.1"/>
    <property type="molecule type" value="Genomic_DNA"/>
</dbReference>
<dbReference type="InterPro" id="IPR035892">
    <property type="entry name" value="C2_domain_sf"/>
</dbReference>
<dbReference type="InterPro" id="IPR045050">
    <property type="entry name" value="Synaptotagmin_plant"/>
</dbReference>
<comment type="caution">
    <text evidence="3">The sequence shown here is derived from an EMBL/GenBank/DDBJ whole genome shotgun (WGS) entry which is preliminary data.</text>
</comment>
<organism evidence="3 4">
    <name type="scientific">Escallonia herrerae</name>
    <dbReference type="NCBI Taxonomy" id="1293975"/>
    <lineage>
        <taxon>Eukaryota</taxon>
        <taxon>Viridiplantae</taxon>
        <taxon>Streptophyta</taxon>
        <taxon>Embryophyta</taxon>
        <taxon>Tracheophyta</taxon>
        <taxon>Spermatophyta</taxon>
        <taxon>Magnoliopsida</taxon>
        <taxon>eudicotyledons</taxon>
        <taxon>Gunneridae</taxon>
        <taxon>Pentapetalae</taxon>
        <taxon>asterids</taxon>
        <taxon>campanulids</taxon>
        <taxon>Escalloniales</taxon>
        <taxon>Escalloniaceae</taxon>
        <taxon>Escallonia</taxon>
    </lineage>
</organism>
<protein>
    <recommendedName>
        <fullName evidence="2">C2 domain-containing protein</fullName>
    </recommendedName>
</protein>
<feature type="chain" id="PRO_5041663748" description="C2 domain-containing protein" evidence="1">
    <location>
        <begin position="18"/>
        <end position="134"/>
    </location>
</feature>
<feature type="domain" description="C2" evidence="2">
    <location>
        <begin position="35"/>
        <end position="134"/>
    </location>
</feature>
<gene>
    <name evidence="3" type="ORF">RJ639_015599</name>
</gene>
<dbReference type="GO" id="GO:0008289">
    <property type="term" value="F:lipid binding"/>
    <property type="evidence" value="ECO:0007669"/>
    <property type="project" value="InterPro"/>
</dbReference>
<accession>A0AA88VCU6</accession>
<feature type="signal peptide" evidence="1">
    <location>
        <begin position="1"/>
        <end position="17"/>
    </location>
</feature>
<dbReference type="Proteomes" id="UP001188597">
    <property type="component" value="Unassembled WGS sequence"/>
</dbReference>
<dbReference type="Gene3D" id="2.60.40.150">
    <property type="entry name" value="C2 domain"/>
    <property type="match status" value="1"/>
</dbReference>
<dbReference type="PANTHER" id="PTHR10774:SF217">
    <property type="entry name" value="OS06G0685300 PROTEIN"/>
    <property type="match status" value="1"/>
</dbReference>
<dbReference type="GO" id="GO:0005783">
    <property type="term" value="C:endoplasmic reticulum"/>
    <property type="evidence" value="ECO:0007669"/>
    <property type="project" value="TreeGrafter"/>
</dbReference>
<keyword evidence="4" id="KW-1185">Reference proteome</keyword>
<dbReference type="InterPro" id="IPR000008">
    <property type="entry name" value="C2_dom"/>
</dbReference>
<proteinExistence type="predicted"/>
<dbReference type="SMART" id="SM00239">
    <property type="entry name" value="C2"/>
    <property type="match status" value="1"/>
</dbReference>
<dbReference type="CDD" id="cd00030">
    <property type="entry name" value="C2"/>
    <property type="match status" value="1"/>
</dbReference>
<sequence>MHHSLLMLLSALKDIAFISFQALQNYHSKDRAKQDPIYLTVPLRGAQKKPMGILHVKIVQARNLLNKDFLGTSDPYVKLGLSGERLPSKKTFIKMNNLNLEWHEVFKFTVKDPQSQVLEVHVNNWEKVKIILIF</sequence>
<evidence type="ECO:0000259" key="2">
    <source>
        <dbReference type="PROSITE" id="PS50004"/>
    </source>
</evidence>
<dbReference type="SUPFAM" id="SSF49562">
    <property type="entry name" value="C2 domain (Calcium/lipid-binding domain, CaLB)"/>
    <property type="match status" value="1"/>
</dbReference>
<evidence type="ECO:0000256" key="1">
    <source>
        <dbReference type="SAM" id="SignalP"/>
    </source>
</evidence>
<dbReference type="Pfam" id="PF00168">
    <property type="entry name" value="C2"/>
    <property type="match status" value="1"/>
</dbReference>
<dbReference type="PANTHER" id="PTHR10774">
    <property type="entry name" value="EXTENDED SYNAPTOTAGMIN-RELATED"/>
    <property type="match status" value="1"/>
</dbReference>
<evidence type="ECO:0000313" key="4">
    <source>
        <dbReference type="Proteomes" id="UP001188597"/>
    </source>
</evidence>
<name>A0AA88VCU6_9ASTE</name>
<reference evidence="3" key="1">
    <citation type="submission" date="2022-12" db="EMBL/GenBank/DDBJ databases">
        <title>Draft genome assemblies for two species of Escallonia (Escalloniales).</title>
        <authorList>
            <person name="Chanderbali A."/>
            <person name="Dervinis C."/>
            <person name="Anghel I."/>
            <person name="Soltis D."/>
            <person name="Soltis P."/>
            <person name="Zapata F."/>
        </authorList>
    </citation>
    <scope>NUCLEOTIDE SEQUENCE</scope>
    <source>
        <strain evidence="3">UCBG64.0493</strain>
        <tissue evidence="3">Leaf</tissue>
    </source>
</reference>
<dbReference type="AlphaFoldDB" id="A0AA88VCU6"/>